<comment type="caution">
    <text evidence="2">The sequence shown here is derived from an EMBL/GenBank/DDBJ whole genome shotgun (WGS) entry which is preliminary data.</text>
</comment>
<reference evidence="2 3" key="1">
    <citation type="submission" date="2022-12" db="EMBL/GenBank/DDBJ databases">
        <title>Chromosome-level genome of Tegillarca granosa.</title>
        <authorList>
            <person name="Kim J."/>
        </authorList>
    </citation>
    <scope>NUCLEOTIDE SEQUENCE [LARGE SCALE GENOMIC DNA]</scope>
    <source>
        <strain evidence="2">Teg-2019</strain>
        <tissue evidence="2">Adductor muscle</tissue>
    </source>
</reference>
<evidence type="ECO:0000313" key="3">
    <source>
        <dbReference type="Proteomes" id="UP001217089"/>
    </source>
</evidence>
<name>A0ABQ9EKD5_TEGGR</name>
<keyword evidence="3" id="KW-1185">Reference proteome</keyword>
<organism evidence="2 3">
    <name type="scientific">Tegillarca granosa</name>
    <name type="common">Malaysian cockle</name>
    <name type="synonym">Anadara granosa</name>
    <dbReference type="NCBI Taxonomy" id="220873"/>
    <lineage>
        <taxon>Eukaryota</taxon>
        <taxon>Metazoa</taxon>
        <taxon>Spiralia</taxon>
        <taxon>Lophotrochozoa</taxon>
        <taxon>Mollusca</taxon>
        <taxon>Bivalvia</taxon>
        <taxon>Autobranchia</taxon>
        <taxon>Pteriomorphia</taxon>
        <taxon>Arcoida</taxon>
        <taxon>Arcoidea</taxon>
        <taxon>Arcidae</taxon>
        <taxon>Tegillarca</taxon>
    </lineage>
</organism>
<protein>
    <submittedName>
        <fullName evidence="2">Uncharacterized protein</fullName>
    </submittedName>
</protein>
<feature type="compositionally biased region" description="Polar residues" evidence="1">
    <location>
        <begin position="202"/>
        <end position="221"/>
    </location>
</feature>
<proteinExistence type="predicted"/>
<dbReference type="Proteomes" id="UP001217089">
    <property type="component" value="Unassembled WGS sequence"/>
</dbReference>
<gene>
    <name evidence="2" type="ORF">KUTeg_017568</name>
</gene>
<feature type="compositionally biased region" description="Low complexity" evidence="1">
    <location>
        <begin position="313"/>
        <end position="329"/>
    </location>
</feature>
<feature type="region of interest" description="Disordered" evidence="1">
    <location>
        <begin position="193"/>
        <end position="245"/>
    </location>
</feature>
<dbReference type="EMBL" id="JARBDR010000903">
    <property type="protein sequence ID" value="KAJ8303985.1"/>
    <property type="molecule type" value="Genomic_DNA"/>
</dbReference>
<evidence type="ECO:0000313" key="2">
    <source>
        <dbReference type="EMBL" id="KAJ8303985.1"/>
    </source>
</evidence>
<accession>A0ABQ9EKD5</accession>
<evidence type="ECO:0000256" key="1">
    <source>
        <dbReference type="SAM" id="MobiDB-lite"/>
    </source>
</evidence>
<sequence length="387" mass="41540">MMVLPNYNVGSLPHKSLDNPFRPSFGFRNAINDTNLSFGLHDQVSSITSRFSNGIQTSNRQVIPTPRTQAVGGRPNIPNFPVHVSKPTKSEVTNQNAIEKSRFPNFPTANLKTPSNIQNVLKQKTVVKPNIQNVLKQNTVVQPNIQNVLKQNTVVLPNIPNFPTAIGSQQLLSNRIVNPKGVVFNLNTPAKTGVASEPKAQGVNSITKTTATQTQDISSLETNSKNKKSTNSATSNGVGSNNNQLPIVSPGFNPLAQIANFMKNARLNSSGDAPVTFFIGPLLVPAHVLENAREDPSGRTVNSPLIALPFGPSAENSQSNAATSANSNSVRQRPSASSIVSPIATSAPSANRRTQSVSVTQTHQPIDNSNPHKNSSTYCTKKDSQYK</sequence>
<feature type="compositionally biased region" description="Polar residues" evidence="1">
    <location>
        <begin position="330"/>
        <end position="379"/>
    </location>
</feature>
<feature type="region of interest" description="Disordered" evidence="1">
    <location>
        <begin position="312"/>
        <end position="387"/>
    </location>
</feature>